<gene>
    <name evidence="1" type="ORF">KY290_007705</name>
</gene>
<evidence type="ECO:0000313" key="2">
    <source>
        <dbReference type="Proteomes" id="UP000826656"/>
    </source>
</evidence>
<evidence type="ECO:0000313" key="1">
    <source>
        <dbReference type="EMBL" id="KAH0776294.1"/>
    </source>
</evidence>
<dbReference type="Proteomes" id="UP000826656">
    <property type="component" value="Unassembled WGS sequence"/>
</dbReference>
<reference evidence="1 2" key="1">
    <citation type="journal article" date="2021" name="bioRxiv">
        <title>Chromosome-scale and haplotype-resolved genome assembly of a tetraploid potato cultivar.</title>
        <authorList>
            <person name="Sun H."/>
            <person name="Jiao W.-B."/>
            <person name="Krause K."/>
            <person name="Campoy J.A."/>
            <person name="Goel M."/>
            <person name="Folz-Donahue K."/>
            <person name="Kukat C."/>
            <person name="Huettel B."/>
            <person name="Schneeberger K."/>
        </authorList>
    </citation>
    <scope>NUCLEOTIDE SEQUENCE [LARGE SCALE GENOMIC DNA]</scope>
    <source>
        <strain evidence="1">SolTubOtavaFocal</strain>
        <tissue evidence="1">Leaves</tissue>
    </source>
</reference>
<comment type="caution">
    <text evidence="1">The sequence shown here is derived from an EMBL/GenBank/DDBJ whole genome shotgun (WGS) entry which is preliminary data.</text>
</comment>
<accession>A0ABQ7W8A7</accession>
<sequence>MALMVMMERVRDLTPTPRVKMVPMMVPEHITLPTPRMKNYEEHSPKACENSYSLSYGNSCPSRSGVYGYTSSSQSHPMGRRECASLMSKDTISYTSYVNAHLSGYGNRDRFGGRVRGLSTKRVSLPIFEGKCDPEVYLDWECNVRQNFQNHDLGDIEQSMYPLKHLKGLALSWWKHAGWLGGLDGDANPLTWGELK</sequence>
<proteinExistence type="predicted"/>
<name>A0ABQ7W8A7_SOLTU</name>
<protein>
    <recommendedName>
        <fullName evidence="3">Retrotransposon gag domain-containing protein</fullName>
    </recommendedName>
</protein>
<dbReference type="EMBL" id="JAIVGD010000003">
    <property type="protein sequence ID" value="KAH0776294.1"/>
    <property type="molecule type" value="Genomic_DNA"/>
</dbReference>
<keyword evidence="2" id="KW-1185">Reference proteome</keyword>
<organism evidence="1 2">
    <name type="scientific">Solanum tuberosum</name>
    <name type="common">Potato</name>
    <dbReference type="NCBI Taxonomy" id="4113"/>
    <lineage>
        <taxon>Eukaryota</taxon>
        <taxon>Viridiplantae</taxon>
        <taxon>Streptophyta</taxon>
        <taxon>Embryophyta</taxon>
        <taxon>Tracheophyta</taxon>
        <taxon>Spermatophyta</taxon>
        <taxon>Magnoliopsida</taxon>
        <taxon>eudicotyledons</taxon>
        <taxon>Gunneridae</taxon>
        <taxon>Pentapetalae</taxon>
        <taxon>asterids</taxon>
        <taxon>lamiids</taxon>
        <taxon>Solanales</taxon>
        <taxon>Solanaceae</taxon>
        <taxon>Solanoideae</taxon>
        <taxon>Solaneae</taxon>
        <taxon>Solanum</taxon>
    </lineage>
</organism>
<evidence type="ECO:0008006" key="3">
    <source>
        <dbReference type="Google" id="ProtNLM"/>
    </source>
</evidence>